<gene>
    <name evidence="1" type="ORF">HHU08_21560</name>
</gene>
<comment type="caution">
    <text evidence="1">The sequence shown here is derived from an EMBL/GenBank/DDBJ whole genome shotgun (WGS) entry which is preliminary data.</text>
</comment>
<dbReference type="RefSeq" id="WP_169189299.1">
    <property type="nucleotide sequence ID" value="NZ_JABBPK010000001.1"/>
</dbReference>
<evidence type="ECO:0000313" key="1">
    <source>
        <dbReference type="EMBL" id="NMO79525.1"/>
    </source>
</evidence>
<dbReference type="AlphaFoldDB" id="A0A7Y0KC26"/>
<sequence>MAWFYVQFMAVIAKGVRHHQKTNPSDITDVEENDQAGIYLIENNSKNESLISYKLLIPSSNFQMGVFA</sequence>
<dbReference type="Proteomes" id="UP000588491">
    <property type="component" value="Unassembled WGS sequence"/>
</dbReference>
<organism evidence="1 2">
    <name type="scientific">Niallia alba</name>
    <dbReference type="NCBI Taxonomy" id="2729105"/>
    <lineage>
        <taxon>Bacteria</taxon>
        <taxon>Bacillati</taxon>
        <taxon>Bacillota</taxon>
        <taxon>Bacilli</taxon>
        <taxon>Bacillales</taxon>
        <taxon>Bacillaceae</taxon>
        <taxon>Niallia</taxon>
    </lineage>
</organism>
<proteinExistence type="predicted"/>
<reference evidence="1 2" key="1">
    <citation type="submission" date="2020-04" db="EMBL/GenBank/DDBJ databases">
        <title>Bacillus sp. UniB3 isolated from commercial digestive syrup.</title>
        <authorList>
            <person name="Thorat V."/>
            <person name="Kirdat K."/>
            <person name="Tiwarekar B."/>
            <person name="Yadav A."/>
        </authorList>
    </citation>
    <scope>NUCLEOTIDE SEQUENCE [LARGE SCALE GENOMIC DNA]</scope>
    <source>
        <strain evidence="1 2">UniB3</strain>
    </source>
</reference>
<accession>A0A7Y0KC26</accession>
<name>A0A7Y0KC26_9BACI</name>
<dbReference type="EMBL" id="JABBPK010000001">
    <property type="protein sequence ID" value="NMO79525.1"/>
    <property type="molecule type" value="Genomic_DNA"/>
</dbReference>
<evidence type="ECO:0000313" key="2">
    <source>
        <dbReference type="Proteomes" id="UP000588491"/>
    </source>
</evidence>
<protein>
    <submittedName>
        <fullName evidence="1">Uncharacterized protein</fullName>
    </submittedName>
</protein>
<keyword evidence="2" id="KW-1185">Reference proteome</keyword>